<evidence type="ECO:0000256" key="5">
    <source>
        <dbReference type="ARBA" id="ARBA00023002"/>
    </source>
</evidence>
<comment type="caution">
    <text evidence="14">The sequence shown here is derived from an EMBL/GenBank/DDBJ whole genome shotgun (WGS) entry which is preliminary data.</text>
</comment>
<name>I8TBJ8_9GAMM</name>
<protein>
    <recommendedName>
        <fullName evidence="2">thioredoxin-dependent peroxiredoxin</fullName>
        <ecNumber evidence="2">1.11.1.24</ecNumber>
    </recommendedName>
    <alternativeName>
        <fullName evidence="8">Thioredoxin peroxidase</fullName>
    </alternativeName>
    <alternativeName>
        <fullName evidence="10">Thioredoxin-dependent peroxiredoxin Bcp</fullName>
    </alternativeName>
</protein>
<keyword evidence="7" id="KW-0676">Redox-active center</keyword>
<keyword evidence="5" id="KW-0560">Oxidoreductase</keyword>
<dbReference type="Pfam" id="PF00578">
    <property type="entry name" value="AhpC-TSA"/>
    <property type="match status" value="1"/>
</dbReference>
<keyword evidence="15" id="KW-1185">Reference proteome</keyword>
<dbReference type="AlphaFoldDB" id="I8TBJ8"/>
<evidence type="ECO:0000259" key="13">
    <source>
        <dbReference type="PROSITE" id="PS51352"/>
    </source>
</evidence>
<sequence length="196" mass="20492">MIRFASRIAPLALLAACISLPAAAALKQGDTAPDFKTQASLAGKAFTFSLKDSLKKGPVVVYFYPSAYTGGCNIQAHTFAEKSDEFAAAGATIIGVSLDSIERLNDFSADPDYCAGKFPVASDKDGKISKSFDLAVREASAGKKDSRGVEIDHGFAERTTFIVTPDGKVASTLGGLAPAANVEQALQAVREIAAKR</sequence>
<dbReference type="GO" id="GO:0045454">
    <property type="term" value="P:cell redox homeostasis"/>
    <property type="evidence" value="ECO:0007669"/>
    <property type="project" value="TreeGrafter"/>
</dbReference>
<evidence type="ECO:0000256" key="2">
    <source>
        <dbReference type="ARBA" id="ARBA00013017"/>
    </source>
</evidence>
<dbReference type="EMBL" id="AKGD01000001">
    <property type="protein sequence ID" value="EIT71230.1"/>
    <property type="molecule type" value="Genomic_DNA"/>
</dbReference>
<feature type="domain" description="Thioredoxin" evidence="13">
    <location>
        <begin position="26"/>
        <end position="194"/>
    </location>
</feature>
<dbReference type="PATRIC" id="fig|1172194.4.peg.1314"/>
<dbReference type="CDD" id="cd03017">
    <property type="entry name" value="PRX_BCP"/>
    <property type="match status" value="1"/>
</dbReference>
<comment type="similarity">
    <text evidence="9">Belongs to the peroxiredoxin family. BCP/PrxQ subfamily.</text>
</comment>
<evidence type="ECO:0000256" key="7">
    <source>
        <dbReference type="ARBA" id="ARBA00023284"/>
    </source>
</evidence>
<accession>I8TBJ8</accession>
<proteinExistence type="inferred from homology"/>
<comment type="function">
    <text evidence="1">Thiol-specific peroxidase that catalyzes the reduction of hydrogen peroxide and organic hydroperoxides to water and alcohols, respectively. Plays a role in cell protection against oxidative stress by detoxifying peroxides and as sensor of hydrogen peroxide-mediated signaling events.</text>
</comment>
<keyword evidence="3" id="KW-0575">Peroxidase</keyword>
<evidence type="ECO:0000256" key="10">
    <source>
        <dbReference type="ARBA" id="ARBA00042639"/>
    </source>
</evidence>
<dbReference type="GO" id="GO:0005737">
    <property type="term" value="C:cytoplasm"/>
    <property type="evidence" value="ECO:0007669"/>
    <property type="project" value="TreeGrafter"/>
</dbReference>
<dbReference type="STRING" id="1172194.WQQ_13670"/>
<evidence type="ECO:0000256" key="1">
    <source>
        <dbReference type="ARBA" id="ARBA00003330"/>
    </source>
</evidence>
<dbReference type="InterPro" id="IPR000866">
    <property type="entry name" value="AhpC/TSA"/>
</dbReference>
<dbReference type="SUPFAM" id="SSF52833">
    <property type="entry name" value="Thioredoxin-like"/>
    <property type="match status" value="1"/>
</dbReference>
<dbReference type="EC" id="1.11.1.24" evidence="2"/>
<feature type="chain" id="PRO_5003714477" description="thioredoxin-dependent peroxiredoxin" evidence="12">
    <location>
        <begin position="25"/>
        <end position="196"/>
    </location>
</feature>
<evidence type="ECO:0000313" key="15">
    <source>
        <dbReference type="Proteomes" id="UP000003704"/>
    </source>
</evidence>
<dbReference type="OrthoDB" id="5572803at2"/>
<keyword evidence="4" id="KW-0049">Antioxidant</keyword>
<dbReference type="Gene3D" id="3.40.30.10">
    <property type="entry name" value="Glutaredoxin"/>
    <property type="match status" value="1"/>
</dbReference>
<dbReference type="GO" id="GO:0034599">
    <property type="term" value="P:cellular response to oxidative stress"/>
    <property type="evidence" value="ECO:0007669"/>
    <property type="project" value="TreeGrafter"/>
</dbReference>
<evidence type="ECO:0000256" key="11">
    <source>
        <dbReference type="ARBA" id="ARBA00049091"/>
    </source>
</evidence>
<evidence type="ECO:0000256" key="3">
    <source>
        <dbReference type="ARBA" id="ARBA00022559"/>
    </source>
</evidence>
<keyword evidence="6" id="KW-1015">Disulfide bond</keyword>
<reference evidence="14 15" key="1">
    <citation type="journal article" date="2012" name="J. Bacteriol.">
        <title>Genome Sequence of n-Alkane-Degrading Hydrocarboniphaga effusa Strain AP103T (ATCC BAA-332T).</title>
        <authorList>
            <person name="Chang H.K."/>
            <person name="Zylstra G.J."/>
            <person name="Chae J.C."/>
        </authorList>
    </citation>
    <scope>NUCLEOTIDE SEQUENCE [LARGE SCALE GENOMIC DNA]</scope>
    <source>
        <strain evidence="14 15">AP103</strain>
    </source>
</reference>
<evidence type="ECO:0000256" key="6">
    <source>
        <dbReference type="ARBA" id="ARBA00023157"/>
    </source>
</evidence>
<comment type="catalytic activity">
    <reaction evidence="11">
        <text>a hydroperoxide + [thioredoxin]-dithiol = an alcohol + [thioredoxin]-disulfide + H2O</text>
        <dbReference type="Rhea" id="RHEA:62620"/>
        <dbReference type="Rhea" id="RHEA-COMP:10698"/>
        <dbReference type="Rhea" id="RHEA-COMP:10700"/>
        <dbReference type="ChEBI" id="CHEBI:15377"/>
        <dbReference type="ChEBI" id="CHEBI:29950"/>
        <dbReference type="ChEBI" id="CHEBI:30879"/>
        <dbReference type="ChEBI" id="CHEBI:35924"/>
        <dbReference type="ChEBI" id="CHEBI:50058"/>
        <dbReference type="EC" id="1.11.1.24"/>
    </reaction>
</comment>
<evidence type="ECO:0000256" key="12">
    <source>
        <dbReference type="SAM" id="SignalP"/>
    </source>
</evidence>
<dbReference type="InterPro" id="IPR036249">
    <property type="entry name" value="Thioredoxin-like_sf"/>
</dbReference>
<dbReference type="GO" id="GO:0008379">
    <property type="term" value="F:thioredoxin peroxidase activity"/>
    <property type="evidence" value="ECO:0007669"/>
    <property type="project" value="TreeGrafter"/>
</dbReference>
<dbReference type="Proteomes" id="UP000003704">
    <property type="component" value="Unassembled WGS sequence"/>
</dbReference>
<dbReference type="PROSITE" id="PS51352">
    <property type="entry name" value="THIOREDOXIN_2"/>
    <property type="match status" value="1"/>
</dbReference>
<organism evidence="14 15">
    <name type="scientific">Hydrocarboniphaga effusa AP103</name>
    <dbReference type="NCBI Taxonomy" id="1172194"/>
    <lineage>
        <taxon>Bacteria</taxon>
        <taxon>Pseudomonadati</taxon>
        <taxon>Pseudomonadota</taxon>
        <taxon>Gammaproteobacteria</taxon>
        <taxon>Nevskiales</taxon>
        <taxon>Nevskiaceae</taxon>
        <taxon>Hydrocarboniphaga</taxon>
    </lineage>
</organism>
<dbReference type="PANTHER" id="PTHR42801">
    <property type="entry name" value="THIOREDOXIN-DEPENDENT PEROXIDE REDUCTASE"/>
    <property type="match status" value="1"/>
</dbReference>
<evidence type="ECO:0000313" key="14">
    <source>
        <dbReference type="EMBL" id="EIT71230.1"/>
    </source>
</evidence>
<dbReference type="InterPro" id="IPR013766">
    <property type="entry name" value="Thioredoxin_domain"/>
</dbReference>
<dbReference type="PANTHER" id="PTHR42801:SF4">
    <property type="entry name" value="AHPC_TSA FAMILY PROTEIN"/>
    <property type="match status" value="1"/>
</dbReference>
<gene>
    <name evidence="14" type="ORF">WQQ_13670</name>
</gene>
<dbReference type="InterPro" id="IPR050924">
    <property type="entry name" value="Peroxiredoxin_BCP/PrxQ"/>
</dbReference>
<keyword evidence="12" id="KW-0732">Signal</keyword>
<dbReference type="RefSeq" id="WP_007184321.1">
    <property type="nucleotide sequence ID" value="NZ_AKGD01000001.1"/>
</dbReference>
<evidence type="ECO:0000256" key="4">
    <source>
        <dbReference type="ARBA" id="ARBA00022862"/>
    </source>
</evidence>
<evidence type="ECO:0000256" key="8">
    <source>
        <dbReference type="ARBA" id="ARBA00032824"/>
    </source>
</evidence>
<evidence type="ECO:0000256" key="9">
    <source>
        <dbReference type="ARBA" id="ARBA00038489"/>
    </source>
</evidence>
<feature type="signal peptide" evidence="12">
    <location>
        <begin position="1"/>
        <end position="24"/>
    </location>
</feature>